<keyword evidence="2" id="KW-1185">Reference proteome</keyword>
<evidence type="ECO:0000313" key="2">
    <source>
        <dbReference type="Proteomes" id="UP000784294"/>
    </source>
</evidence>
<comment type="caution">
    <text evidence="1">The sequence shown here is derived from an EMBL/GenBank/DDBJ whole genome shotgun (WGS) entry which is preliminary data.</text>
</comment>
<sequence length="378" mass="40750">MARFELNCTSSSDAVVSTVGALPLSPPPSSSYPSHLSSAYSKPHKPLFSYPQHTTSTIHSLNKATCSWNFNALSDDPASNKYLGSEMTDGDKEFCMLGNKHWIQAMPDHSYDSVADRRETIFIDDGKFSTGVIGVAEHLCETGLKGCVGESKGASSSSSALNDILTSQLLSMTTSQDGLSSSPLLASIPVSTSTLPKQLDLKAICPDIGSNIIINSHLSIVDDHAIQALVSHCNTSAITHSSQVSEFYPTCEPISSHSCGYQSYSEPIPEDRAKHNTALVMKEEKTKIYQIPQLSRLGSVSIFSQGSISSSSKPDSPIGFSERVCIEDCTTTSLSPAIFNKNVPTQDEYNDGPSPYYNLTSAEVILLLIYLIEMLLLS</sequence>
<name>A0A3S5A7M1_9PLAT</name>
<organism evidence="1 2">
    <name type="scientific">Protopolystoma xenopodis</name>
    <dbReference type="NCBI Taxonomy" id="117903"/>
    <lineage>
        <taxon>Eukaryota</taxon>
        <taxon>Metazoa</taxon>
        <taxon>Spiralia</taxon>
        <taxon>Lophotrochozoa</taxon>
        <taxon>Platyhelminthes</taxon>
        <taxon>Monogenea</taxon>
        <taxon>Polyopisthocotylea</taxon>
        <taxon>Polystomatidea</taxon>
        <taxon>Polystomatidae</taxon>
        <taxon>Protopolystoma</taxon>
    </lineage>
</organism>
<dbReference type="Proteomes" id="UP000784294">
    <property type="component" value="Unassembled WGS sequence"/>
</dbReference>
<evidence type="ECO:0000313" key="1">
    <source>
        <dbReference type="EMBL" id="VEL22107.1"/>
    </source>
</evidence>
<reference evidence="1" key="1">
    <citation type="submission" date="2018-11" db="EMBL/GenBank/DDBJ databases">
        <authorList>
            <consortium name="Pathogen Informatics"/>
        </authorList>
    </citation>
    <scope>NUCLEOTIDE SEQUENCE</scope>
</reference>
<gene>
    <name evidence="1" type="ORF">PXEA_LOCUS15547</name>
</gene>
<protein>
    <submittedName>
        <fullName evidence="1">Uncharacterized protein</fullName>
    </submittedName>
</protein>
<dbReference type="EMBL" id="CAAALY010054733">
    <property type="protein sequence ID" value="VEL22107.1"/>
    <property type="molecule type" value="Genomic_DNA"/>
</dbReference>
<dbReference type="AlphaFoldDB" id="A0A3S5A7M1"/>
<accession>A0A3S5A7M1</accession>
<proteinExistence type="predicted"/>